<evidence type="ECO:0000313" key="3">
    <source>
        <dbReference type="Proteomes" id="UP000530424"/>
    </source>
</evidence>
<dbReference type="SUPFAM" id="SSF63829">
    <property type="entry name" value="Calcium-dependent phosphotriesterase"/>
    <property type="match status" value="1"/>
</dbReference>
<protein>
    <submittedName>
        <fullName evidence="2">Uncharacterized protein</fullName>
    </submittedName>
</protein>
<proteinExistence type="predicted"/>
<sequence length="282" mass="30244">MDLRDRFEVAFDDTPEARSPHRSIDDRLRAGRATVRRRRAAGVAGGIAAAAVVGTVGWQLIEPEPPTVVEAPYASVVGAPNDTDWPVVEDPDAKEIEVNPDHEIVVPPGTRFVRTISDPLGEINSIAFEAAVPGVQGTLFYLADDRRGVTSQSDPSGEYYTTLALWAENAGLVAGSGAFNDQLAVGDDGRLVSTDPALEIVAQLEDPEIGPEFAGPAERTVAAEVRLDGVTWFLVGQYSPDHREHAAFYRVEPTVLEDRTVEGVVAHVNALLEAEVAAEGDR</sequence>
<dbReference type="Proteomes" id="UP000530424">
    <property type="component" value="Unassembled WGS sequence"/>
</dbReference>
<reference evidence="2 3" key="1">
    <citation type="submission" date="2020-07" db="EMBL/GenBank/DDBJ databases">
        <title>Sequencing the genomes of 1000 actinobacteria strains.</title>
        <authorList>
            <person name="Klenk H.-P."/>
        </authorList>
    </citation>
    <scope>NUCLEOTIDE SEQUENCE [LARGE SCALE GENOMIC DNA]</scope>
    <source>
        <strain evidence="2 3">DSM 103833</strain>
    </source>
</reference>
<organism evidence="2 3">
    <name type="scientific">Nocardioides thalensis</name>
    <dbReference type="NCBI Taxonomy" id="1914755"/>
    <lineage>
        <taxon>Bacteria</taxon>
        <taxon>Bacillati</taxon>
        <taxon>Actinomycetota</taxon>
        <taxon>Actinomycetes</taxon>
        <taxon>Propionibacteriales</taxon>
        <taxon>Nocardioidaceae</taxon>
        <taxon>Nocardioides</taxon>
    </lineage>
</organism>
<comment type="caution">
    <text evidence="2">The sequence shown here is derived from an EMBL/GenBank/DDBJ whole genome shotgun (WGS) entry which is preliminary data.</text>
</comment>
<keyword evidence="3" id="KW-1185">Reference proteome</keyword>
<dbReference type="EMBL" id="JACCFP010000001">
    <property type="protein sequence ID" value="NYI99684.1"/>
    <property type="molecule type" value="Genomic_DNA"/>
</dbReference>
<dbReference type="RefSeq" id="WP_179666303.1">
    <property type="nucleotide sequence ID" value="NZ_JACCFP010000001.1"/>
</dbReference>
<evidence type="ECO:0000256" key="1">
    <source>
        <dbReference type="SAM" id="Phobius"/>
    </source>
</evidence>
<gene>
    <name evidence="2" type="ORF">HNR19_000383</name>
</gene>
<name>A0A853BX45_9ACTN</name>
<feature type="transmembrane region" description="Helical" evidence="1">
    <location>
        <begin position="40"/>
        <end position="61"/>
    </location>
</feature>
<evidence type="ECO:0000313" key="2">
    <source>
        <dbReference type="EMBL" id="NYI99684.1"/>
    </source>
</evidence>
<keyword evidence="1" id="KW-1133">Transmembrane helix</keyword>
<dbReference type="AlphaFoldDB" id="A0A853BX45"/>
<keyword evidence="1" id="KW-0812">Transmembrane</keyword>
<keyword evidence="1" id="KW-0472">Membrane</keyword>
<accession>A0A853BX45</accession>